<dbReference type="Proteomes" id="UP000239866">
    <property type="component" value="Unassembled WGS sequence"/>
</dbReference>
<dbReference type="RefSeq" id="WP_106761387.1">
    <property type="nucleotide sequence ID" value="NZ_PXNP01000015.1"/>
</dbReference>
<keyword evidence="3" id="KW-1185">Reference proteome</keyword>
<protein>
    <submittedName>
        <fullName evidence="2">DUF2878 domain-containing protein</fullName>
    </submittedName>
</protein>
<dbReference type="Pfam" id="PF11086">
    <property type="entry name" value="DUF2878"/>
    <property type="match status" value="1"/>
</dbReference>
<dbReference type="OrthoDB" id="21939at2"/>
<evidence type="ECO:0000256" key="1">
    <source>
        <dbReference type="SAM" id="Phobius"/>
    </source>
</evidence>
<evidence type="ECO:0000313" key="2">
    <source>
        <dbReference type="EMBL" id="PSF12234.1"/>
    </source>
</evidence>
<keyword evidence="1" id="KW-0472">Membrane</keyword>
<sequence length="174" mass="19083">MIANPATRNLVNFVLFQCAWLACVLYPGLGSGLFALAVVVFHLAVISQQRSMELQFIGLGIVLGGLMDSLWFRIGVLGLDSGEEIILAPPWLIAIWAVFMTTLCHSLNWISAKRWLPFVLAPVAGPFAYWSAGQLGVVNLPGLFTSLLGMAAGWLILFPLLLWLRRALYPELVS</sequence>
<gene>
    <name evidence="2" type="ORF">C7H09_04275</name>
</gene>
<dbReference type="EMBL" id="PXNP01000015">
    <property type="protein sequence ID" value="PSF12234.1"/>
    <property type="molecule type" value="Genomic_DNA"/>
</dbReference>
<feature type="transmembrane region" description="Helical" evidence="1">
    <location>
        <begin position="56"/>
        <end position="79"/>
    </location>
</feature>
<feature type="transmembrane region" description="Helical" evidence="1">
    <location>
        <begin position="19"/>
        <end position="44"/>
    </location>
</feature>
<name>A0A2T1KQ50_9GAMM</name>
<accession>A0A2T1KQ50</accession>
<comment type="caution">
    <text evidence="2">The sequence shown here is derived from an EMBL/GenBank/DDBJ whole genome shotgun (WGS) entry which is preliminary data.</text>
</comment>
<organism evidence="2 3">
    <name type="scientific">Marinobacter fuscus</name>
    <dbReference type="NCBI Taxonomy" id="2109942"/>
    <lineage>
        <taxon>Bacteria</taxon>
        <taxon>Pseudomonadati</taxon>
        <taxon>Pseudomonadota</taxon>
        <taxon>Gammaproteobacteria</taxon>
        <taxon>Pseudomonadales</taxon>
        <taxon>Marinobacteraceae</taxon>
        <taxon>Marinobacter</taxon>
    </lineage>
</organism>
<keyword evidence="1" id="KW-1133">Transmembrane helix</keyword>
<feature type="transmembrane region" description="Helical" evidence="1">
    <location>
        <begin position="85"/>
        <end position="103"/>
    </location>
</feature>
<dbReference type="InterPro" id="IPR021306">
    <property type="entry name" value="DUF2878"/>
</dbReference>
<feature type="transmembrane region" description="Helical" evidence="1">
    <location>
        <begin position="115"/>
        <end position="132"/>
    </location>
</feature>
<proteinExistence type="predicted"/>
<feature type="transmembrane region" description="Helical" evidence="1">
    <location>
        <begin position="144"/>
        <end position="164"/>
    </location>
</feature>
<reference evidence="2 3" key="1">
    <citation type="submission" date="2018-03" db="EMBL/GenBank/DDBJ databases">
        <title>Marinobacter brunus sp. nov., a marine bacterium of Gamma-proteobacteria isolated from the surface seawater of the South China Sea.</title>
        <authorList>
            <person name="Cheng H."/>
            <person name="Wu Y.-H."/>
            <person name="Xamxidin M."/>
            <person name="Xu X.-W."/>
        </authorList>
    </citation>
    <scope>NUCLEOTIDE SEQUENCE [LARGE SCALE GENOMIC DNA]</scope>
    <source>
        <strain evidence="2 3">NH169-3</strain>
    </source>
</reference>
<dbReference type="AlphaFoldDB" id="A0A2T1KQ50"/>
<keyword evidence="1" id="KW-0812">Transmembrane</keyword>
<evidence type="ECO:0000313" key="3">
    <source>
        <dbReference type="Proteomes" id="UP000239866"/>
    </source>
</evidence>